<sequence>MNWRIVMDVDTLVTFIEQYGYAALFFCLWLGIVGMPIPDEVVVMTGGFVTSLHLLDPVLAFLITYMGVISGLSIGYGLGRVMGPPVLNKLKKKKNVDKYLTKSYDLINKYGSYSLCLSYAFPIVRHLVPYLVGIGRMSFARYALFSYTVGFVWTLFFFLIGRIFGRYIDRIGVAVHDYGLLALSILLIAGLILWLAIRFRGKPAS</sequence>
<protein>
    <submittedName>
        <fullName evidence="4">SNARE-like domain protein</fullName>
    </submittedName>
</protein>
<comment type="similarity">
    <text evidence="1">Belongs to the DedA family.</text>
</comment>
<organism evidence="4 5">
    <name type="scientific">Aneurinibacillus aneurinilyticus ATCC 12856</name>
    <dbReference type="NCBI Taxonomy" id="649747"/>
    <lineage>
        <taxon>Bacteria</taxon>
        <taxon>Bacillati</taxon>
        <taxon>Bacillota</taxon>
        <taxon>Bacilli</taxon>
        <taxon>Bacillales</taxon>
        <taxon>Paenibacillaceae</taxon>
        <taxon>Aneurinibacillus group</taxon>
        <taxon>Aneurinibacillus</taxon>
    </lineage>
</organism>
<feature type="transmembrane region" description="Helical" evidence="2">
    <location>
        <begin position="58"/>
        <end position="78"/>
    </location>
</feature>
<feature type="transmembrane region" description="Helical" evidence="2">
    <location>
        <begin position="144"/>
        <end position="165"/>
    </location>
</feature>
<name>U1WPD6_ANEAE</name>
<accession>U1WPD6</accession>
<feature type="domain" description="VTT" evidence="3">
    <location>
        <begin position="37"/>
        <end position="162"/>
    </location>
</feature>
<dbReference type="GO" id="GO:0005886">
    <property type="term" value="C:plasma membrane"/>
    <property type="evidence" value="ECO:0007669"/>
    <property type="project" value="TreeGrafter"/>
</dbReference>
<keyword evidence="2" id="KW-0812">Transmembrane</keyword>
<dbReference type="Pfam" id="PF09335">
    <property type="entry name" value="VTT_dom"/>
    <property type="match status" value="1"/>
</dbReference>
<gene>
    <name evidence="4" type="ORF">HMPREF0083_01369</name>
</gene>
<feature type="transmembrane region" description="Helical" evidence="2">
    <location>
        <begin position="110"/>
        <end position="132"/>
    </location>
</feature>
<dbReference type="EMBL" id="AWSJ01000092">
    <property type="protein sequence ID" value="ERI10464.1"/>
    <property type="molecule type" value="Genomic_DNA"/>
</dbReference>
<dbReference type="Proteomes" id="UP000016511">
    <property type="component" value="Unassembled WGS sequence"/>
</dbReference>
<dbReference type="eggNOG" id="COG0586">
    <property type="taxonomic scope" value="Bacteria"/>
</dbReference>
<evidence type="ECO:0000313" key="4">
    <source>
        <dbReference type="EMBL" id="ERI10464.1"/>
    </source>
</evidence>
<dbReference type="STRING" id="649747.HMPREF0083_01369"/>
<feature type="transmembrane region" description="Helical" evidence="2">
    <location>
        <begin position="177"/>
        <end position="197"/>
    </location>
</feature>
<comment type="caution">
    <text evidence="4">The sequence shown here is derived from an EMBL/GenBank/DDBJ whole genome shotgun (WGS) entry which is preliminary data.</text>
</comment>
<evidence type="ECO:0000256" key="2">
    <source>
        <dbReference type="SAM" id="Phobius"/>
    </source>
</evidence>
<proteinExistence type="inferred from homology"/>
<reference evidence="4 5" key="1">
    <citation type="submission" date="2013-08" db="EMBL/GenBank/DDBJ databases">
        <authorList>
            <person name="Weinstock G."/>
            <person name="Sodergren E."/>
            <person name="Wylie T."/>
            <person name="Fulton L."/>
            <person name="Fulton R."/>
            <person name="Fronick C."/>
            <person name="O'Laughlin M."/>
            <person name="Godfrey J."/>
            <person name="Miner T."/>
            <person name="Herter B."/>
            <person name="Appelbaum E."/>
            <person name="Cordes M."/>
            <person name="Lek S."/>
            <person name="Wollam A."/>
            <person name="Pepin K.H."/>
            <person name="Palsikar V.B."/>
            <person name="Mitreva M."/>
            <person name="Wilson R.K."/>
        </authorList>
    </citation>
    <scope>NUCLEOTIDE SEQUENCE [LARGE SCALE GENOMIC DNA]</scope>
    <source>
        <strain evidence="4 5">ATCC 12856</strain>
    </source>
</reference>
<keyword evidence="2" id="KW-0472">Membrane</keyword>
<dbReference type="PANTHER" id="PTHR42709:SF9">
    <property type="entry name" value="ALKALINE PHOSPHATASE LIKE PROTEIN"/>
    <property type="match status" value="1"/>
</dbReference>
<dbReference type="InterPro" id="IPR051311">
    <property type="entry name" value="DedA_domain"/>
</dbReference>
<dbReference type="PANTHER" id="PTHR42709">
    <property type="entry name" value="ALKALINE PHOSPHATASE LIKE PROTEIN"/>
    <property type="match status" value="1"/>
</dbReference>
<evidence type="ECO:0000256" key="1">
    <source>
        <dbReference type="ARBA" id="ARBA00010792"/>
    </source>
</evidence>
<feature type="transmembrane region" description="Helical" evidence="2">
    <location>
        <begin position="20"/>
        <end position="37"/>
    </location>
</feature>
<dbReference type="AlphaFoldDB" id="U1WPD6"/>
<dbReference type="InterPro" id="IPR032816">
    <property type="entry name" value="VTT_dom"/>
</dbReference>
<keyword evidence="5" id="KW-1185">Reference proteome</keyword>
<keyword evidence="2" id="KW-1133">Transmembrane helix</keyword>
<evidence type="ECO:0000313" key="5">
    <source>
        <dbReference type="Proteomes" id="UP000016511"/>
    </source>
</evidence>
<dbReference type="HOGENOM" id="CLU_044208_1_0_9"/>
<evidence type="ECO:0000259" key="3">
    <source>
        <dbReference type="Pfam" id="PF09335"/>
    </source>
</evidence>
<dbReference type="PATRIC" id="fig|649747.3.peg.1243"/>